<reference evidence="4" key="1">
    <citation type="submission" date="2025-08" db="UniProtKB">
        <authorList>
            <consortium name="RefSeq"/>
        </authorList>
    </citation>
    <scope>IDENTIFICATION</scope>
</reference>
<feature type="chain" id="PRO_5045159298" evidence="1">
    <location>
        <begin position="20"/>
        <end position="266"/>
    </location>
</feature>
<proteinExistence type="predicted"/>
<protein>
    <submittedName>
        <fullName evidence="4">Ceramide-1-phosphate transfer protein</fullName>
    </submittedName>
</protein>
<dbReference type="Gene3D" id="1.10.3520.10">
    <property type="entry name" value="Glycolipid transfer protein"/>
    <property type="match status" value="1"/>
</dbReference>
<feature type="domain" description="Glycolipid transfer protein" evidence="2">
    <location>
        <begin position="83"/>
        <end position="227"/>
    </location>
</feature>
<dbReference type="RefSeq" id="XP_065655255.1">
    <property type="nucleotide sequence ID" value="XM_065799183.1"/>
</dbReference>
<sequence length="266" mass="30832">MKRKSVLCIFLFLLTVLFTFELLKNIDKVKPQASKWDSDVLKSLNENHSKLKSSVLLHNSLNMSFDIDIVISSFKKSVEDKLNLEQYNRGYNELYSFFLMLGTVFKFIASDVREKIDILESFQKGKNQEHYTHTEKMIIYEVQINKDDPSIPLLGSRTLLRLHRALKFTYLFLDGLVQLNDDDNLSSMAVTMYNKSLANHHPWLIRNAAKLAMYSLPNKKTLINQIAKDADKELLSQKLREGVAALEEAYNEIEHLYTKNDLHSLP</sequence>
<dbReference type="SUPFAM" id="SSF110004">
    <property type="entry name" value="Glycolipid transfer protein, GLTP"/>
    <property type="match status" value="1"/>
</dbReference>
<dbReference type="PANTHER" id="PTHR10219:SF43">
    <property type="entry name" value="GLYCOLIPID TRANSFER PROTEIN DOMAIN-CONTAINING PROTEIN"/>
    <property type="match status" value="1"/>
</dbReference>
<dbReference type="InterPro" id="IPR014830">
    <property type="entry name" value="Glycolipid_transfer_prot_dom"/>
</dbReference>
<name>A0ABM4C127_HYDVU</name>
<dbReference type="GeneID" id="100197108"/>
<keyword evidence="3" id="KW-1185">Reference proteome</keyword>
<keyword evidence="1" id="KW-0732">Signal</keyword>
<organism evidence="3 4">
    <name type="scientific">Hydra vulgaris</name>
    <name type="common">Hydra</name>
    <name type="synonym">Hydra attenuata</name>
    <dbReference type="NCBI Taxonomy" id="6087"/>
    <lineage>
        <taxon>Eukaryota</taxon>
        <taxon>Metazoa</taxon>
        <taxon>Cnidaria</taxon>
        <taxon>Hydrozoa</taxon>
        <taxon>Hydroidolina</taxon>
        <taxon>Anthoathecata</taxon>
        <taxon>Aplanulata</taxon>
        <taxon>Hydridae</taxon>
        <taxon>Hydra</taxon>
    </lineage>
</organism>
<evidence type="ECO:0000259" key="2">
    <source>
        <dbReference type="Pfam" id="PF08718"/>
    </source>
</evidence>
<feature type="signal peptide" evidence="1">
    <location>
        <begin position="1"/>
        <end position="19"/>
    </location>
</feature>
<gene>
    <name evidence="4" type="primary">LOC100197108</name>
</gene>
<dbReference type="Proteomes" id="UP001652625">
    <property type="component" value="Chromosome 06"/>
</dbReference>
<evidence type="ECO:0000313" key="3">
    <source>
        <dbReference type="Proteomes" id="UP001652625"/>
    </source>
</evidence>
<dbReference type="InterPro" id="IPR036497">
    <property type="entry name" value="GLTP_sf"/>
</dbReference>
<dbReference type="Pfam" id="PF08718">
    <property type="entry name" value="GLTP"/>
    <property type="match status" value="1"/>
</dbReference>
<evidence type="ECO:0000313" key="4">
    <source>
        <dbReference type="RefSeq" id="XP_065655255.1"/>
    </source>
</evidence>
<accession>A0ABM4C127</accession>
<dbReference type="PANTHER" id="PTHR10219">
    <property type="entry name" value="GLYCOLIPID TRANSFER PROTEIN-RELATED"/>
    <property type="match status" value="1"/>
</dbReference>
<evidence type="ECO:0000256" key="1">
    <source>
        <dbReference type="SAM" id="SignalP"/>
    </source>
</evidence>